<evidence type="ECO:0000256" key="1">
    <source>
        <dbReference type="SAM" id="MobiDB-lite"/>
    </source>
</evidence>
<keyword evidence="2" id="KW-0472">Membrane</keyword>
<feature type="region of interest" description="Disordered" evidence="1">
    <location>
        <begin position="66"/>
        <end position="117"/>
    </location>
</feature>
<dbReference type="Proteomes" id="UP000823561">
    <property type="component" value="Chromosome 20"/>
</dbReference>
<organism evidence="3 4">
    <name type="scientific">Alosa alosa</name>
    <name type="common">allis shad</name>
    <dbReference type="NCBI Taxonomy" id="278164"/>
    <lineage>
        <taxon>Eukaryota</taxon>
        <taxon>Metazoa</taxon>
        <taxon>Chordata</taxon>
        <taxon>Craniata</taxon>
        <taxon>Vertebrata</taxon>
        <taxon>Euteleostomi</taxon>
        <taxon>Actinopterygii</taxon>
        <taxon>Neopterygii</taxon>
        <taxon>Teleostei</taxon>
        <taxon>Clupei</taxon>
        <taxon>Clupeiformes</taxon>
        <taxon>Clupeoidei</taxon>
        <taxon>Clupeidae</taxon>
        <taxon>Alosa</taxon>
    </lineage>
</organism>
<feature type="transmembrane region" description="Helical" evidence="2">
    <location>
        <begin position="20"/>
        <end position="48"/>
    </location>
</feature>
<proteinExistence type="predicted"/>
<dbReference type="AlphaFoldDB" id="A0AAV6FTQ7"/>
<keyword evidence="2" id="KW-0812">Transmembrane</keyword>
<keyword evidence="2" id="KW-1133">Transmembrane helix</keyword>
<evidence type="ECO:0000313" key="3">
    <source>
        <dbReference type="EMBL" id="KAG5265112.1"/>
    </source>
</evidence>
<protein>
    <submittedName>
        <fullName evidence="3">Uncharacterized protein</fullName>
    </submittedName>
</protein>
<name>A0AAV6FTQ7_9TELE</name>
<keyword evidence="4" id="KW-1185">Reference proteome</keyword>
<evidence type="ECO:0000313" key="4">
    <source>
        <dbReference type="Proteomes" id="UP000823561"/>
    </source>
</evidence>
<accession>A0AAV6FTQ7</accession>
<comment type="caution">
    <text evidence="3">The sequence shown here is derived from an EMBL/GenBank/DDBJ whole genome shotgun (WGS) entry which is preliminary data.</text>
</comment>
<sequence length="151" mass="16660">MCILYADRQVTRSWVIRVDLTEGCVVLCLTAMFSGTCCWWLGLCFLLATPCCSLVTNPDYYTDSLRLPEEAPPSQSERPCPPAALGLLRPNGPRLKSPPRLTDKQAKQPGRAKRHPQVPILKITSLKATEATSLKILLTPLALVSREKTPS</sequence>
<reference evidence="3" key="1">
    <citation type="submission" date="2020-10" db="EMBL/GenBank/DDBJ databases">
        <title>Chromosome-scale genome assembly of the Allis shad, Alosa alosa.</title>
        <authorList>
            <person name="Margot Z."/>
            <person name="Christophe K."/>
            <person name="Cabau C."/>
            <person name="Louis A."/>
            <person name="Berthelot C."/>
            <person name="Parey E."/>
            <person name="Roest Crollius H."/>
            <person name="Montfort J."/>
            <person name="Robinson-Rechavi M."/>
            <person name="Bucao C."/>
            <person name="Bouchez O."/>
            <person name="Gislard M."/>
            <person name="Lluch J."/>
            <person name="Milhes M."/>
            <person name="Lampietro C."/>
            <person name="Lopez Roques C."/>
            <person name="Donnadieu C."/>
            <person name="Braasch I."/>
            <person name="Desvignes T."/>
            <person name="Postlethwait J."/>
            <person name="Bobe J."/>
            <person name="Guiguen Y."/>
        </authorList>
    </citation>
    <scope>NUCLEOTIDE SEQUENCE</scope>
    <source>
        <strain evidence="3">M-15738</strain>
        <tissue evidence="3">Blood</tissue>
    </source>
</reference>
<dbReference type="EMBL" id="JADWDJ010000020">
    <property type="protein sequence ID" value="KAG5265112.1"/>
    <property type="molecule type" value="Genomic_DNA"/>
</dbReference>
<evidence type="ECO:0000256" key="2">
    <source>
        <dbReference type="SAM" id="Phobius"/>
    </source>
</evidence>
<gene>
    <name evidence="3" type="ORF">AALO_G00261560</name>
</gene>